<evidence type="ECO:0000313" key="2">
    <source>
        <dbReference type="EMBL" id="CAD8257249.1"/>
    </source>
</evidence>
<dbReference type="InterPro" id="IPR019734">
    <property type="entry name" value="TPR_rpt"/>
</dbReference>
<feature type="compositionally biased region" description="Basic and acidic residues" evidence="1">
    <location>
        <begin position="303"/>
        <end position="328"/>
    </location>
</feature>
<dbReference type="Gene3D" id="1.25.40.10">
    <property type="entry name" value="Tetratricopeptide repeat domain"/>
    <property type="match status" value="1"/>
</dbReference>
<dbReference type="SMART" id="SM00028">
    <property type="entry name" value="TPR"/>
    <property type="match status" value="3"/>
</dbReference>
<protein>
    <submittedName>
        <fullName evidence="2">Uncharacterized protein</fullName>
    </submittedName>
</protein>
<reference evidence="2" key="1">
    <citation type="submission" date="2021-01" db="EMBL/GenBank/DDBJ databases">
        <authorList>
            <person name="Corre E."/>
            <person name="Pelletier E."/>
            <person name="Niang G."/>
            <person name="Scheremetjew M."/>
            <person name="Finn R."/>
            <person name="Kale V."/>
            <person name="Holt S."/>
            <person name="Cochrane G."/>
            <person name="Meng A."/>
            <person name="Brown T."/>
            <person name="Cohen L."/>
        </authorList>
    </citation>
    <scope>NUCLEOTIDE SEQUENCE</scope>
    <source>
        <strain evidence="2">CCMP2078</strain>
    </source>
</reference>
<evidence type="ECO:0000256" key="1">
    <source>
        <dbReference type="SAM" id="MobiDB-lite"/>
    </source>
</evidence>
<dbReference type="AlphaFoldDB" id="A0A7R9YB94"/>
<dbReference type="PANTHER" id="PTHR46014:SF1">
    <property type="entry name" value="TETRATRICOPEPTIDE REPEAT PROTEIN 1"/>
    <property type="match status" value="1"/>
</dbReference>
<name>A0A7R9YB94_9STRA</name>
<dbReference type="PANTHER" id="PTHR46014">
    <property type="entry name" value="TETRATRICOPEPTIDE REPEAT PROTEIN 1"/>
    <property type="match status" value="1"/>
</dbReference>
<feature type="region of interest" description="Disordered" evidence="1">
    <location>
        <begin position="291"/>
        <end position="373"/>
    </location>
</feature>
<dbReference type="SUPFAM" id="SSF48452">
    <property type="entry name" value="TPR-like"/>
    <property type="match status" value="1"/>
</dbReference>
<gene>
    <name evidence="2" type="ORF">PPYR1160_LOCUS6741</name>
</gene>
<dbReference type="InterPro" id="IPR011990">
    <property type="entry name" value="TPR-like_helical_dom_sf"/>
</dbReference>
<proteinExistence type="predicted"/>
<dbReference type="InterPro" id="IPR052769">
    <property type="entry name" value="TPR_domain_protein"/>
</dbReference>
<accession>A0A7R9YB94</accession>
<organism evidence="2">
    <name type="scientific">Pinguiococcus pyrenoidosus</name>
    <dbReference type="NCBI Taxonomy" id="172671"/>
    <lineage>
        <taxon>Eukaryota</taxon>
        <taxon>Sar</taxon>
        <taxon>Stramenopiles</taxon>
        <taxon>Ochrophyta</taxon>
        <taxon>Pinguiophyceae</taxon>
        <taxon>Pinguiochrysidales</taxon>
        <taxon>Pinguiochrysidaceae</taxon>
        <taxon>Pinguiococcus</taxon>
    </lineage>
</organism>
<sequence>MDLEDSQEASALSESTLVRVAVSPHQRELATVLAQNEDGTLLVRIPALWNSERTVDAAAVQAPLDFEMNHSGCDDAEEYKARGNLLFRLADFTAALQQYEAGIALLRRDLVCSVGADVLHVLPDQTRAGYVTDVNGPGEQQEMMLFEEPAAGESRMGFVTVDVAYVAGAPEDMTGVRLRDLHPRVDLSNLGTLYLYLALLSNCARSLSKKSLPQEALECVTAVIQILKYMVANERVSLEVVGQEAWNTFKTALANAYVLRGHIHIQMSKFSKAQADANLVLSRIDRNSQKARDLHTKCQRRAQQTERQNKRLARDVSRWVEEAMHRNGQEAPPGDGIVDLPQRPDPGRDDDADFDGSGSANGMHSEDGECNMS</sequence>
<dbReference type="EMBL" id="HBEA01008760">
    <property type="protein sequence ID" value="CAD8257249.1"/>
    <property type="molecule type" value="Transcribed_RNA"/>
</dbReference>